<gene>
    <name evidence="1" type="ORF">S01H4_45256</name>
</gene>
<evidence type="ECO:0000313" key="1">
    <source>
        <dbReference type="EMBL" id="GAG97718.1"/>
    </source>
</evidence>
<name>X1CNI9_9ZZZZ</name>
<protein>
    <submittedName>
        <fullName evidence="1">Uncharacterized protein</fullName>
    </submittedName>
</protein>
<comment type="caution">
    <text evidence="1">The sequence shown here is derived from an EMBL/GenBank/DDBJ whole genome shotgun (WGS) entry which is preliminary data.</text>
</comment>
<sequence>MGLKDFFRKSFGGYGRTTVEQSQSAATAAATLIQPYSFAGRFGWYNIRAAAAFQYYKEISVIRDAVDLGAEAFVTVPFAILDTSTDEIITEFDKSIPATGILELLKKPNQDVSESEFKISHYTTYKVTGDTFFLTTSLDIDSEPLEIYAINSKNVSGTTNNDNLTTLYQITTGQFKGSYRRQELEDDRVVYVDEDGMHQLWVMKTFNPDSFAGGRGLSKLTSVYYEIEQHGGVSKHNNSILRNGARPSG</sequence>
<organism evidence="1">
    <name type="scientific">marine sediment metagenome</name>
    <dbReference type="NCBI Taxonomy" id="412755"/>
    <lineage>
        <taxon>unclassified sequences</taxon>
        <taxon>metagenomes</taxon>
        <taxon>ecological metagenomes</taxon>
    </lineage>
</organism>
<dbReference type="AlphaFoldDB" id="X1CNI9"/>
<proteinExistence type="predicted"/>
<dbReference type="Pfam" id="PF04860">
    <property type="entry name" value="Phage_portal"/>
    <property type="match status" value="1"/>
</dbReference>
<feature type="non-terminal residue" evidence="1">
    <location>
        <position position="249"/>
    </location>
</feature>
<dbReference type="EMBL" id="BART01025179">
    <property type="protein sequence ID" value="GAG97718.1"/>
    <property type="molecule type" value="Genomic_DNA"/>
</dbReference>
<dbReference type="InterPro" id="IPR006944">
    <property type="entry name" value="Phage/GTA_portal"/>
</dbReference>
<accession>X1CNI9</accession>
<reference evidence="1" key="1">
    <citation type="journal article" date="2014" name="Front. Microbiol.">
        <title>High frequency of phylogenetically diverse reductive dehalogenase-homologous genes in deep subseafloor sedimentary metagenomes.</title>
        <authorList>
            <person name="Kawai M."/>
            <person name="Futagami T."/>
            <person name="Toyoda A."/>
            <person name="Takaki Y."/>
            <person name="Nishi S."/>
            <person name="Hori S."/>
            <person name="Arai W."/>
            <person name="Tsubouchi T."/>
            <person name="Morono Y."/>
            <person name="Uchiyama I."/>
            <person name="Ito T."/>
            <person name="Fujiyama A."/>
            <person name="Inagaki F."/>
            <person name="Takami H."/>
        </authorList>
    </citation>
    <scope>NUCLEOTIDE SEQUENCE</scope>
    <source>
        <strain evidence="1">Expedition CK06-06</strain>
    </source>
</reference>